<evidence type="ECO:0000313" key="3">
    <source>
        <dbReference type="Proteomes" id="UP001209540"/>
    </source>
</evidence>
<feature type="transmembrane region" description="Helical" evidence="1">
    <location>
        <begin position="12"/>
        <end position="31"/>
    </location>
</feature>
<reference evidence="2" key="1">
    <citation type="journal article" date="2022" name="IScience">
        <title>Evolution of zygomycete secretomes and the origins of terrestrial fungal ecologies.</title>
        <authorList>
            <person name="Chang Y."/>
            <person name="Wang Y."/>
            <person name="Mondo S."/>
            <person name="Ahrendt S."/>
            <person name="Andreopoulos W."/>
            <person name="Barry K."/>
            <person name="Beard J."/>
            <person name="Benny G.L."/>
            <person name="Blankenship S."/>
            <person name="Bonito G."/>
            <person name="Cuomo C."/>
            <person name="Desiro A."/>
            <person name="Gervers K.A."/>
            <person name="Hundley H."/>
            <person name="Kuo A."/>
            <person name="LaButti K."/>
            <person name="Lang B.F."/>
            <person name="Lipzen A."/>
            <person name="O'Donnell K."/>
            <person name="Pangilinan J."/>
            <person name="Reynolds N."/>
            <person name="Sandor L."/>
            <person name="Smith M.E."/>
            <person name="Tsang A."/>
            <person name="Grigoriev I.V."/>
            <person name="Stajich J.E."/>
            <person name="Spatafora J.W."/>
        </authorList>
    </citation>
    <scope>NUCLEOTIDE SEQUENCE</scope>
    <source>
        <strain evidence="2">RSA 2281</strain>
    </source>
</reference>
<gene>
    <name evidence="2" type="ORF">BDA99DRAFT_503055</name>
</gene>
<keyword evidence="1" id="KW-0472">Membrane</keyword>
<sequence>MNHDPLPRSKPYTLVFFFFCLSLFKILYLCITQKQTPTDPSIQSSSILTLFTLCL</sequence>
<keyword evidence="3" id="KW-1185">Reference proteome</keyword>
<dbReference type="EMBL" id="JAIXMP010000008">
    <property type="protein sequence ID" value="KAI9268941.1"/>
    <property type="molecule type" value="Genomic_DNA"/>
</dbReference>
<organism evidence="2 3">
    <name type="scientific">Phascolomyces articulosus</name>
    <dbReference type="NCBI Taxonomy" id="60185"/>
    <lineage>
        <taxon>Eukaryota</taxon>
        <taxon>Fungi</taxon>
        <taxon>Fungi incertae sedis</taxon>
        <taxon>Mucoromycota</taxon>
        <taxon>Mucoromycotina</taxon>
        <taxon>Mucoromycetes</taxon>
        <taxon>Mucorales</taxon>
        <taxon>Lichtheimiaceae</taxon>
        <taxon>Phascolomyces</taxon>
    </lineage>
</organism>
<reference evidence="2" key="2">
    <citation type="submission" date="2023-02" db="EMBL/GenBank/DDBJ databases">
        <authorList>
            <consortium name="DOE Joint Genome Institute"/>
            <person name="Mondo S.J."/>
            <person name="Chang Y."/>
            <person name="Wang Y."/>
            <person name="Ahrendt S."/>
            <person name="Andreopoulos W."/>
            <person name="Barry K."/>
            <person name="Beard J."/>
            <person name="Benny G.L."/>
            <person name="Blankenship S."/>
            <person name="Bonito G."/>
            <person name="Cuomo C."/>
            <person name="Desiro A."/>
            <person name="Gervers K.A."/>
            <person name="Hundley H."/>
            <person name="Kuo A."/>
            <person name="LaButti K."/>
            <person name="Lang B.F."/>
            <person name="Lipzen A."/>
            <person name="O'Donnell K."/>
            <person name="Pangilinan J."/>
            <person name="Reynolds N."/>
            <person name="Sandor L."/>
            <person name="Smith M.W."/>
            <person name="Tsang A."/>
            <person name="Grigoriev I.V."/>
            <person name="Stajich J.E."/>
            <person name="Spatafora J.W."/>
        </authorList>
    </citation>
    <scope>NUCLEOTIDE SEQUENCE</scope>
    <source>
        <strain evidence="2">RSA 2281</strain>
    </source>
</reference>
<keyword evidence="1" id="KW-1133">Transmembrane helix</keyword>
<evidence type="ECO:0000313" key="2">
    <source>
        <dbReference type="EMBL" id="KAI9268941.1"/>
    </source>
</evidence>
<name>A0AAD5PG29_9FUNG</name>
<proteinExistence type="predicted"/>
<protein>
    <submittedName>
        <fullName evidence="2">Uncharacterized protein</fullName>
    </submittedName>
</protein>
<keyword evidence="1" id="KW-0812">Transmembrane</keyword>
<dbReference type="AlphaFoldDB" id="A0AAD5PG29"/>
<comment type="caution">
    <text evidence="2">The sequence shown here is derived from an EMBL/GenBank/DDBJ whole genome shotgun (WGS) entry which is preliminary data.</text>
</comment>
<evidence type="ECO:0000256" key="1">
    <source>
        <dbReference type="SAM" id="Phobius"/>
    </source>
</evidence>
<dbReference type="Proteomes" id="UP001209540">
    <property type="component" value="Unassembled WGS sequence"/>
</dbReference>
<accession>A0AAD5PG29</accession>